<organism evidence="1 2">
    <name type="scientific">Leptolyngbya boryana NIES-2135</name>
    <dbReference type="NCBI Taxonomy" id="1973484"/>
    <lineage>
        <taxon>Bacteria</taxon>
        <taxon>Bacillati</taxon>
        <taxon>Cyanobacteriota</taxon>
        <taxon>Cyanophyceae</taxon>
        <taxon>Leptolyngbyales</taxon>
        <taxon>Leptolyngbyaceae</taxon>
        <taxon>Leptolyngbya group</taxon>
        <taxon>Leptolyngbya</taxon>
    </lineage>
</organism>
<accession>A0A1Z4JSU8</accession>
<proteinExistence type="predicted"/>
<dbReference type="GO" id="GO:0006261">
    <property type="term" value="P:DNA-templated DNA replication"/>
    <property type="evidence" value="ECO:0007669"/>
    <property type="project" value="TreeGrafter"/>
</dbReference>
<name>A0A1Z4JSU8_LEPBY</name>
<dbReference type="Proteomes" id="UP000217895">
    <property type="component" value="Plasmid Plasmid2 dna"/>
</dbReference>
<dbReference type="PANTHER" id="PTHR11669">
    <property type="entry name" value="REPLICATION FACTOR C / DNA POLYMERASE III GAMMA-TAU SUBUNIT"/>
    <property type="match status" value="1"/>
</dbReference>
<dbReference type="NCBIfam" id="NF005638">
    <property type="entry name" value="PRK07399.1"/>
    <property type="match status" value="1"/>
</dbReference>
<dbReference type="Gene3D" id="3.40.50.300">
    <property type="entry name" value="P-loop containing nucleotide triphosphate hydrolases"/>
    <property type="match status" value="1"/>
</dbReference>
<evidence type="ECO:0000313" key="1">
    <source>
        <dbReference type="EMBL" id="BAY59767.1"/>
    </source>
</evidence>
<dbReference type="InterPro" id="IPR050238">
    <property type="entry name" value="DNA_Rep/Repair_Clamp_Loader"/>
</dbReference>
<dbReference type="PANTHER" id="PTHR11669:SF8">
    <property type="entry name" value="DNA POLYMERASE III SUBUNIT DELTA"/>
    <property type="match status" value="1"/>
</dbReference>
<keyword evidence="1" id="KW-0614">Plasmid</keyword>
<geneLocation type="plasmid" evidence="1">
    <name>plasmid2</name>
</geneLocation>
<gene>
    <name evidence="1" type="ORF">NIES2135_66440</name>
</gene>
<dbReference type="EMBL" id="AP018205">
    <property type="protein sequence ID" value="BAY59767.1"/>
    <property type="molecule type" value="Genomic_DNA"/>
</dbReference>
<dbReference type="AlphaFoldDB" id="A0A1Z4JSU8"/>
<reference evidence="1 2" key="1">
    <citation type="submission" date="2017-06" db="EMBL/GenBank/DDBJ databases">
        <title>Genome sequencing of cyanobaciteial culture collection at National Institute for Environmental Studies (NIES).</title>
        <authorList>
            <person name="Hirose Y."/>
            <person name="Shimura Y."/>
            <person name="Fujisawa T."/>
            <person name="Nakamura Y."/>
            <person name="Kawachi M."/>
        </authorList>
    </citation>
    <scope>NUCLEOTIDE SEQUENCE [LARGE SCALE GENOMIC DNA]</scope>
    <source>
        <strain evidence="1 2">NIES-2135</strain>
        <plasmid evidence="2">Plasmid Plasmid2 dna</plasmid>
    </source>
</reference>
<protein>
    <submittedName>
        <fullName evidence="1">DNA polymerase III, delta prime subunit</fullName>
    </submittedName>
</protein>
<dbReference type="SUPFAM" id="SSF52540">
    <property type="entry name" value="P-loop containing nucleoside triphosphate hydrolases"/>
    <property type="match status" value="1"/>
</dbReference>
<dbReference type="InterPro" id="IPR027417">
    <property type="entry name" value="P-loop_NTPase"/>
</dbReference>
<keyword evidence="2" id="KW-1185">Reference proteome</keyword>
<evidence type="ECO:0000313" key="2">
    <source>
        <dbReference type="Proteomes" id="UP000217895"/>
    </source>
</evidence>
<sequence length="380" mass="42704">MSVVKPPIGQSSAITKLQAAITQNRLAPAYLFTGFDGVGRKLAAQWLSQQLLCHQDVPHPDILWIEPTFTKDGHQYTHSEAERNGLAAKSRSQIRIDQIRQIITLLQQPPLLASRSLVVIDGAETMTEAAANALLKILEEPGRATLILITPTSNHLLPTIRSRCQTIHFKRLPFELLTQVIQESCPELLKHPDLIRFAQGSPGRAIAAWKNAQQIPTTIIHMLNRSDRPIWDCLSLSQQIQALDFSLQLWLLNFLQFQSWQQSRCSKIFHQFEQTRTYLSQHCQAQLVWDWLLTSLPKTQWQLPAIMESPCQHLSSQMASLPKSEVATKSVSVVQQAPAEPSTRFGGRQTDLFEAIALNKQSPNPSIDYGNSSSSFVQSH</sequence>
<dbReference type="Pfam" id="PF13177">
    <property type="entry name" value="DNA_pol3_delta2"/>
    <property type="match status" value="1"/>
</dbReference>